<evidence type="ECO:0000313" key="2">
    <source>
        <dbReference type="Proteomes" id="UP000814140"/>
    </source>
</evidence>
<sequence>MAYVEEIRTVVDDFYDACLHAGKEDGALPDYLVKALRSLEMCLADVLKVMVQCKAKRKRDYLKMIASRSQLTTAVDKCGRDIQRTLSLLNTRLSLYQSSTVNDISVAINTFVEAASAPKPPPPPVLRRPQIFFGRDIEVNDVVTRLVQKAPARIAILGPGGIGKTSIALSALHDVQEQGHYKDACYFVPCDAVVSADDLLAKLAQTLGMVIKGTDMSIEAKVIAYIRSLTCILCLDNFEIPWDAQTVEVEELLAKLTSLPTVGVIITLRGTEYPASTLWTKSPLDVIKPLDFDSAMQTFETISDKSDDYTAKLVEAVDCIPLAVNLLAHLAQIETTASLWKRWEKVHTSMIKRRDRNRATNLDYSIMLSLESPRMSANPSAVSLLSILSMLPDGVQSLRLPDFQDAYDGKIDVVDALTTLKQNALVYVSVDDRLCVLSPIRFSVQASVIPSPDLVQVLEDYYVALAAQEEENTYVNRRMTLLPEVGNIHSVFPYFLSHSDDQEKVIKTIVKFSQSCQNLGVYDTTLLALATPLAKKFGLKIYANCIHTWGFMSLCAFNFDVALVKLNEAFTLHIENQDIKQQAIDLFSIGRVYRFQSKLDEAQEVLKQAMDCYAQVDNTLGRAYCLNELACIYRPIGKLSEAKEALEEALKLHEKNNDPLGQANDLQSLGELYLQLGDLDSAELNLNSALKLHIQVDDILGQAYDLHYIGSVYKHQSQLDKAESMTKEAQMLHIKSNDLLGQGNDLSQLGQIYSLQSQYDKAKKMWDEALEIYQKLDNEHSQANILYHLGSDQLNHSELEEAQKNLSQALSIFESSDKGMLGKANCFQKMGEINLRKSELEAARANADAALELHIKIGDQYGHGSDLRLIGEIDMRQNELDNAWKRFEEALEIQEKSHDLRGKAYSVYMMAHVYKYRIQLTQAEQKYTEAAELFVQAHDRLGQANAMQGLGVVYKLLQKLQKAEEVVKNACQLHVTTGHILGQAYSLSELGDIYMLLHKTSEAETCYHQAFELHSKANDLIGKGNVIHSLAQIHLQRSELNKAEIKFKEALLIHEESGNLMGQANVWVYIGQLHGGRHEMEKARDAYECALRLHRQTGDIIGQGNALQRLGILNTQLGNFESAENFLNSALKFHTEAQEPLGQANDLQKLGKLKARMSKLDQAEANYTKALDMYKQMNDPLGQGNTTFEFGLLHTLRNQGQEAYDCFLKAHDFHSAAKDILGQANDLQRMGQVLLYGLAKPQEAAEKLEEAFKLHTLTGIVPDQLTDLRVMGKAYTQFRDFENSIRVLEKALQMDTELGNVKDQAADMQLLGFAHLQNTQLDQALEYFNKALPLQEVHGTLVDVFQCLFYRGATQWDRGALEEAQEDLFIAIEKCKGAGSVPGQLQVLNLLKTCYTAAGMTDKVETVENSIKALNESPAALPEPVTTTAPPENTPEAEVSTDAPTETAPRAESPVPAS</sequence>
<proteinExistence type="predicted"/>
<dbReference type="Proteomes" id="UP000814140">
    <property type="component" value="Unassembled WGS sequence"/>
</dbReference>
<comment type="caution">
    <text evidence="1">The sequence shown here is derived from an EMBL/GenBank/DDBJ whole genome shotgun (WGS) entry which is preliminary data.</text>
</comment>
<organism evidence="1 2">
    <name type="scientific">Artomyces pyxidatus</name>
    <dbReference type="NCBI Taxonomy" id="48021"/>
    <lineage>
        <taxon>Eukaryota</taxon>
        <taxon>Fungi</taxon>
        <taxon>Dikarya</taxon>
        <taxon>Basidiomycota</taxon>
        <taxon>Agaricomycotina</taxon>
        <taxon>Agaricomycetes</taxon>
        <taxon>Russulales</taxon>
        <taxon>Auriscalpiaceae</taxon>
        <taxon>Artomyces</taxon>
    </lineage>
</organism>
<gene>
    <name evidence="1" type="ORF">BV25DRAFT_1303538</name>
</gene>
<dbReference type="EMBL" id="MU277238">
    <property type="protein sequence ID" value="KAI0058172.1"/>
    <property type="molecule type" value="Genomic_DNA"/>
</dbReference>
<protein>
    <submittedName>
        <fullName evidence="1">TPR-like protein</fullName>
    </submittedName>
</protein>
<evidence type="ECO:0000313" key="1">
    <source>
        <dbReference type="EMBL" id="KAI0058172.1"/>
    </source>
</evidence>
<name>A0ACB8SPN7_9AGAM</name>
<keyword evidence="2" id="KW-1185">Reference proteome</keyword>
<reference evidence="1" key="1">
    <citation type="submission" date="2021-03" db="EMBL/GenBank/DDBJ databases">
        <authorList>
            <consortium name="DOE Joint Genome Institute"/>
            <person name="Ahrendt S."/>
            <person name="Looney B.P."/>
            <person name="Miyauchi S."/>
            <person name="Morin E."/>
            <person name="Drula E."/>
            <person name="Courty P.E."/>
            <person name="Chicoki N."/>
            <person name="Fauchery L."/>
            <person name="Kohler A."/>
            <person name="Kuo A."/>
            <person name="Labutti K."/>
            <person name="Pangilinan J."/>
            <person name="Lipzen A."/>
            <person name="Riley R."/>
            <person name="Andreopoulos W."/>
            <person name="He G."/>
            <person name="Johnson J."/>
            <person name="Barry K.W."/>
            <person name="Grigoriev I.V."/>
            <person name="Nagy L."/>
            <person name="Hibbett D."/>
            <person name="Henrissat B."/>
            <person name="Matheny P.B."/>
            <person name="Labbe J."/>
            <person name="Martin F."/>
        </authorList>
    </citation>
    <scope>NUCLEOTIDE SEQUENCE</scope>
    <source>
        <strain evidence="1">HHB10654</strain>
    </source>
</reference>
<accession>A0ACB8SPN7</accession>
<reference evidence="1" key="2">
    <citation type="journal article" date="2022" name="New Phytol.">
        <title>Evolutionary transition to the ectomycorrhizal habit in the genomes of a hyperdiverse lineage of mushroom-forming fungi.</title>
        <authorList>
            <person name="Looney B."/>
            <person name="Miyauchi S."/>
            <person name="Morin E."/>
            <person name="Drula E."/>
            <person name="Courty P.E."/>
            <person name="Kohler A."/>
            <person name="Kuo A."/>
            <person name="LaButti K."/>
            <person name="Pangilinan J."/>
            <person name="Lipzen A."/>
            <person name="Riley R."/>
            <person name="Andreopoulos W."/>
            <person name="He G."/>
            <person name="Johnson J."/>
            <person name="Nolan M."/>
            <person name="Tritt A."/>
            <person name="Barry K.W."/>
            <person name="Grigoriev I.V."/>
            <person name="Nagy L.G."/>
            <person name="Hibbett D."/>
            <person name="Henrissat B."/>
            <person name="Matheny P.B."/>
            <person name="Labbe J."/>
            <person name="Martin F.M."/>
        </authorList>
    </citation>
    <scope>NUCLEOTIDE SEQUENCE</scope>
    <source>
        <strain evidence="1">HHB10654</strain>
    </source>
</reference>